<dbReference type="EMBL" id="UINC01051592">
    <property type="protein sequence ID" value="SVB65939.1"/>
    <property type="molecule type" value="Genomic_DNA"/>
</dbReference>
<dbReference type="AlphaFoldDB" id="A0A382FTD8"/>
<accession>A0A382FTD8</accession>
<organism evidence="1">
    <name type="scientific">marine metagenome</name>
    <dbReference type="NCBI Taxonomy" id="408172"/>
    <lineage>
        <taxon>unclassified sequences</taxon>
        <taxon>metagenomes</taxon>
        <taxon>ecological metagenomes</taxon>
    </lineage>
</organism>
<protein>
    <submittedName>
        <fullName evidence="1">Uncharacterized protein</fullName>
    </submittedName>
</protein>
<sequence>MALASGTRVGIYEVTAKIGEGGM</sequence>
<name>A0A382FTD8_9ZZZZ</name>
<feature type="non-terminal residue" evidence="1">
    <location>
        <position position="23"/>
    </location>
</feature>
<proteinExistence type="predicted"/>
<evidence type="ECO:0000313" key="1">
    <source>
        <dbReference type="EMBL" id="SVB65939.1"/>
    </source>
</evidence>
<gene>
    <name evidence="1" type="ORF">METZ01_LOCUS218793</name>
</gene>
<reference evidence="1" key="1">
    <citation type="submission" date="2018-05" db="EMBL/GenBank/DDBJ databases">
        <authorList>
            <person name="Lanie J.A."/>
            <person name="Ng W.-L."/>
            <person name="Kazmierczak K.M."/>
            <person name="Andrzejewski T.M."/>
            <person name="Davidsen T.M."/>
            <person name="Wayne K.J."/>
            <person name="Tettelin H."/>
            <person name="Glass J.I."/>
            <person name="Rusch D."/>
            <person name="Podicherti R."/>
            <person name="Tsui H.-C.T."/>
            <person name="Winkler M.E."/>
        </authorList>
    </citation>
    <scope>NUCLEOTIDE SEQUENCE</scope>
</reference>